<comment type="catalytic activity">
    <reaction evidence="7">
        <text>(S)-4-amino-5-oxopentanoate + tRNA(Glu) + NADP(+) = L-glutamyl-tRNA(Glu) + NADPH + H(+)</text>
        <dbReference type="Rhea" id="RHEA:12344"/>
        <dbReference type="Rhea" id="RHEA-COMP:9663"/>
        <dbReference type="Rhea" id="RHEA-COMP:9680"/>
        <dbReference type="ChEBI" id="CHEBI:15378"/>
        <dbReference type="ChEBI" id="CHEBI:57501"/>
        <dbReference type="ChEBI" id="CHEBI:57783"/>
        <dbReference type="ChEBI" id="CHEBI:58349"/>
        <dbReference type="ChEBI" id="CHEBI:78442"/>
        <dbReference type="ChEBI" id="CHEBI:78520"/>
        <dbReference type="EC" id="1.2.1.70"/>
    </reaction>
</comment>
<dbReference type="InterPro" id="IPR015896">
    <property type="entry name" value="4pyrrol_synth_GluRdtase_dimer"/>
</dbReference>
<dbReference type="FunFam" id="3.30.460.30:FF:000001">
    <property type="entry name" value="Glutamyl-tRNA reductase"/>
    <property type="match status" value="1"/>
</dbReference>
<dbReference type="EMBL" id="CAFBPM010000004">
    <property type="protein sequence ID" value="CAB5014707.1"/>
    <property type="molecule type" value="Genomic_DNA"/>
</dbReference>
<dbReference type="InterPro" id="IPR015895">
    <property type="entry name" value="4pyrrol_synth_GluRdtase_N"/>
</dbReference>
<dbReference type="GO" id="GO:0019353">
    <property type="term" value="P:protoporphyrinogen IX biosynthetic process from glutamate"/>
    <property type="evidence" value="ECO:0007669"/>
    <property type="project" value="TreeGrafter"/>
</dbReference>
<evidence type="ECO:0000259" key="8">
    <source>
        <dbReference type="Pfam" id="PF00745"/>
    </source>
</evidence>
<dbReference type="EMBL" id="CAFBLT010000001">
    <property type="protein sequence ID" value="CAB4877589.1"/>
    <property type="molecule type" value="Genomic_DNA"/>
</dbReference>
<sequence>MSLVVIGLEHSKAPFELLERVTVADADVGKVLSELSALENVQEVALVSTCLRTEIYAVVDRFHDAVDDITTLFAQRAQSDRADIDEHQLVYFDRGVAMHLFRVASGLESAVPGETEVLGQVRRSLERSSEEGTVGPVLTNLFTHSIHAGRKVRVDTAIARGTTSFSYAAVELAAAHLQGDLSGESVVVLGAGALGAGTVAALVDERRTDHPREVVVINRTEHRAQEILAGLESTVPIRVAQMEELSVELQHARLCISAVETEIPLITEEHVAQREGSPLLIVDLGMPRNVERSVGDHGDVVLLDISDLRSAVEQAMDERRSEITAAEAVVAKEVDHYLEDQRGRGAAPIVVALRERYEAIRVSELERRSGDLASLSPEQRDAVDALTKSLLAKLVHEPTMALKEGVGTSRGERLVEAARLLFGL</sequence>
<dbReference type="EC" id="1.2.1.70" evidence="3"/>
<reference evidence="11" key="1">
    <citation type="submission" date="2020-05" db="EMBL/GenBank/DDBJ databases">
        <authorList>
            <person name="Chiriac C."/>
            <person name="Salcher M."/>
            <person name="Ghai R."/>
            <person name="Kavagutti S V."/>
        </authorList>
    </citation>
    <scope>NUCLEOTIDE SEQUENCE</scope>
</reference>
<dbReference type="InterPro" id="IPR006151">
    <property type="entry name" value="Shikm_DH/Glu-tRNA_Rdtase"/>
</dbReference>
<comment type="pathway">
    <text evidence="1">Porphyrin-containing compound metabolism; protoporphyrin-IX biosynthesis; 5-aminolevulinate from L-glutamyl-tRNA(Glu): step 1/2.</text>
</comment>
<dbReference type="Pfam" id="PF05201">
    <property type="entry name" value="GlutR_N"/>
    <property type="match status" value="1"/>
</dbReference>
<dbReference type="Pfam" id="PF01488">
    <property type="entry name" value="Shikimate_DH"/>
    <property type="match status" value="1"/>
</dbReference>
<feature type="domain" description="Quinate/shikimate 5-dehydrogenase/glutamyl-tRNA reductase" evidence="9">
    <location>
        <begin position="172"/>
        <end position="310"/>
    </location>
</feature>
<protein>
    <recommendedName>
        <fullName evidence="3">glutamyl-tRNA reductase</fullName>
        <ecNumber evidence="3">1.2.1.70</ecNumber>
    </recommendedName>
</protein>
<feature type="domain" description="Glutamyl-tRNA reductase N-terminal" evidence="10">
    <location>
        <begin position="6"/>
        <end position="156"/>
    </location>
</feature>
<dbReference type="PIRSF" id="PIRSF000445">
    <property type="entry name" value="4pyrrol_synth_GluRdtase"/>
    <property type="match status" value="1"/>
</dbReference>
<gene>
    <name evidence="11" type="ORF">UFOPK3427_01229</name>
    <name evidence="12" type="ORF">UFOPK4112_00517</name>
</gene>
<accession>A0A6J7EAI6</accession>
<dbReference type="InterPro" id="IPR036291">
    <property type="entry name" value="NAD(P)-bd_dom_sf"/>
</dbReference>
<evidence type="ECO:0000256" key="1">
    <source>
        <dbReference type="ARBA" id="ARBA00005059"/>
    </source>
</evidence>
<dbReference type="UniPathway" id="UPA00251">
    <property type="reaction ID" value="UER00316"/>
</dbReference>
<dbReference type="PANTHER" id="PTHR43013:SF1">
    <property type="entry name" value="GLUTAMYL-TRNA REDUCTASE"/>
    <property type="match status" value="1"/>
</dbReference>
<dbReference type="GO" id="GO:0050661">
    <property type="term" value="F:NADP binding"/>
    <property type="evidence" value="ECO:0007669"/>
    <property type="project" value="InterPro"/>
</dbReference>
<keyword evidence="6" id="KW-0627">Porphyrin biosynthesis</keyword>
<evidence type="ECO:0000313" key="12">
    <source>
        <dbReference type="EMBL" id="CAB5014707.1"/>
    </source>
</evidence>
<proteinExistence type="inferred from homology"/>
<evidence type="ECO:0000256" key="5">
    <source>
        <dbReference type="ARBA" id="ARBA00023002"/>
    </source>
</evidence>
<dbReference type="InterPro" id="IPR036343">
    <property type="entry name" value="GluRdtase_N_sf"/>
</dbReference>
<feature type="domain" description="Tetrapyrrole biosynthesis glutamyl-tRNA reductase dimerisation" evidence="8">
    <location>
        <begin position="325"/>
        <end position="424"/>
    </location>
</feature>
<dbReference type="InterPro" id="IPR036453">
    <property type="entry name" value="GluRdtase_dimer_dom_sf"/>
</dbReference>
<evidence type="ECO:0000259" key="10">
    <source>
        <dbReference type="Pfam" id="PF05201"/>
    </source>
</evidence>
<dbReference type="Gene3D" id="3.40.50.720">
    <property type="entry name" value="NAD(P)-binding Rossmann-like Domain"/>
    <property type="match status" value="1"/>
</dbReference>
<evidence type="ECO:0000259" key="9">
    <source>
        <dbReference type="Pfam" id="PF01488"/>
    </source>
</evidence>
<name>A0A6J7EAI6_9ZZZZ</name>
<evidence type="ECO:0000256" key="4">
    <source>
        <dbReference type="ARBA" id="ARBA00022857"/>
    </source>
</evidence>
<dbReference type="SUPFAM" id="SSF51735">
    <property type="entry name" value="NAD(P)-binding Rossmann-fold domains"/>
    <property type="match status" value="1"/>
</dbReference>
<keyword evidence="4" id="KW-0521">NADP</keyword>
<comment type="similarity">
    <text evidence="2">Belongs to the glutamyl-tRNA reductase family.</text>
</comment>
<evidence type="ECO:0000256" key="6">
    <source>
        <dbReference type="ARBA" id="ARBA00023244"/>
    </source>
</evidence>
<dbReference type="SUPFAM" id="SSF69742">
    <property type="entry name" value="Glutamyl tRNA-reductase catalytic, N-terminal domain"/>
    <property type="match status" value="1"/>
</dbReference>
<organism evidence="11">
    <name type="scientific">freshwater metagenome</name>
    <dbReference type="NCBI Taxonomy" id="449393"/>
    <lineage>
        <taxon>unclassified sequences</taxon>
        <taxon>metagenomes</taxon>
        <taxon>ecological metagenomes</taxon>
    </lineage>
</organism>
<dbReference type="AlphaFoldDB" id="A0A6J7EAI6"/>
<keyword evidence="5" id="KW-0560">Oxidoreductase</keyword>
<dbReference type="NCBIfam" id="TIGR01035">
    <property type="entry name" value="hemA"/>
    <property type="match status" value="1"/>
</dbReference>
<dbReference type="GO" id="GO:0008883">
    <property type="term" value="F:glutamyl-tRNA reductase activity"/>
    <property type="evidence" value="ECO:0007669"/>
    <property type="project" value="UniProtKB-EC"/>
</dbReference>
<evidence type="ECO:0000256" key="7">
    <source>
        <dbReference type="ARBA" id="ARBA00047464"/>
    </source>
</evidence>
<evidence type="ECO:0000313" key="11">
    <source>
        <dbReference type="EMBL" id="CAB4877589.1"/>
    </source>
</evidence>
<dbReference type="PANTHER" id="PTHR43013">
    <property type="entry name" value="GLUTAMYL-TRNA REDUCTASE"/>
    <property type="match status" value="1"/>
</dbReference>
<dbReference type="InterPro" id="IPR000343">
    <property type="entry name" value="4pyrrol_synth_GluRdtase"/>
</dbReference>
<dbReference type="Pfam" id="PF00745">
    <property type="entry name" value="GlutR_dimer"/>
    <property type="match status" value="1"/>
</dbReference>
<dbReference type="HAMAP" id="MF_00087">
    <property type="entry name" value="Glu_tRNA_reductase"/>
    <property type="match status" value="1"/>
</dbReference>
<evidence type="ECO:0000256" key="3">
    <source>
        <dbReference type="ARBA" id="ARBA00012970"/>
    </source>
</evidence>
<dbReference type="Gene3D" id="3.30.460.30">
    <property type="entry name" value="Glutamyl-tRNA reductase, N-terminal domain"/>
    <property type="match status" value="1"/>
</dbReference>
<dbReference type="SUPFAM" id="SSF69075">
    <property type="entry name" value="Glutamyl tRNA-reductase dimerization domain"/>
    <property type="match status" value="1"/>
</dbReference>
<evidence type="ECO:0000256" key="2">
    <source>
        <dbReference type="ARBA" id="ARBA00005916"/>
    </source>
</evidence>